<reference evidence="1" key="1">
    <citation type="submission" date="2018-11" db="EMBL/GenBank/DDBJ databases">
        <title>Henneguya salminicola genome and transcriptome.</title>
        <authorList>
            <person name="Yahalomi D."/>
            <person name="Atkinson S.D."/>
            <person name="Neuhof M."/>
            <person name="Chang E.S."/>
            <person name="Philippe H."/>
            <person name="Cartwright P."/>
            <person name="Bartholomew J.L."/>
            <person name="Huchon D."/>
        </authorList>
    </citation>
    <scope>NUCLEOTIDE SEQUENCE</scope>
    <source>
        <strain evidence="1">Hz1</strain>
        <tissue evidence="1">Whole</tissue>
    </source>
</reference>
<dbReference type="InterPro" id="IPR035985">
    <property type="entry name" value="Ubiquitin-activating_enz"/>
</dbReference>
<dbReference type="EMBL" id="GHBP01002876">
    <property type="protein sequence ID" value="NDJ93223.1"/>
    <property type="molecule type" value="Transcribed_RNA"/>
</dbReference>
<dbReference type="SUPFAM" id="SSF69572">
    <property type="entry name" value="Activating enzymes of the ubiquitin-like proteins"/>
    <property type="match status" value="1"/>
</dbReference>
<dbReference type="AlphaFoldDB" id="A0A6G3MGX3"/>
<organism evidence="1">
    <name type="scientific">Henneguya salminicola</name>
    <name type="common">Myxosporean</name>
    <dbReference type="NCBI Taxonomy" id="69463"/>
    <lineage>
        <taxon>Eukaryota</taxon>
        <taxon>Metazoa</taxon>
        <taxon>Cnidaria</taxon>
        <taxon>Myxozoa</taxon>
        <taxon>Myxosporea</taxon>
        <taxon>Bivalvulida</taxon>
        <taxon>Platysporina</taxon>
        <taxon>Myxobolidae</taxon>
        <taxon>Henneguya</taxon>
    </lineage>
</organism>
<keyword evidence="1" id="KW-0548">Nucleotidyltransferase</keyword>
<sequence>MMELLVQVIFKYLIIVVGIIGSMQALEALKISLQLDGVMSKRMLLFDGLTFRTRTIALRSKQTDCYSCSRHFNISELSFQPTACERQYSNISLINSISVHKYLKFLTEKTPHVLIDVRVHPQYNTAQFEHSISLLLIFI</sequence>
<keyword evidence="1" id="KW-0808">Transferase</keyword>
<protein>
    <submittedName>
        <fullName evidence="1">Adenylyltransferase and sulfurtransferase MOCS3 (Trinotate prediction)</fullName>
    </submittedName>
</protein>
<accession>A0A6G3MGX3</accession>
<name>A0A6G3MGX3_HENSL</name>
<dbReference type="GO" id="GO:0016779">
    <property type="term" value="F:nucleotidyltransferase activity"/>
    <property type="evidence" value="ECO:0007669"/>
    <property type="project" value="UniProtKB-KW"/>
</dbReference>
<dbReference type="Gene3D" id="3.40.50.720">
    <property type="entry name" value="NAD(P)-binding Rossmann-like Domain"/>
    <property type="match status" value="1"/>
</dbReference>
<evidence type="ECO:0000313" key="1">
    <source>
        <dbReference type="EMBL" id="NDJ93223.1"/>
    </source>
</evidence>
<dbReference type="GO" id="GO:0008641">
    <property type="term" value="F:ubiquitin-like modifier activating enzyme activity"/>
    <property type="evidence" value="ECO:0007669"/>
    <property type="project" value="InterPro"/>
</dbReference>
<proteinExistence type="predicted"/>